<accession>A0A1W7R9L3</accession>
<evidence type="ECO:0000256" key="2">
    <source>
        <dbReference type="ARBA" id="ARBA00010593"/>
    </source>
</evidence>
<name>A0A1W7R9L3_9SCOR</name>
<comment type="subcellular location">
    <subcellularLocation>
        <location evidence="1">Membrane</location>
        <topology evidence="1">Multi-pass membrane protein</topology>
    </subcellularLocation>
</comment>
<dbReference type="EMBL" id="GFAH01000574">
    <property type="protein sequence ID" value="JAV47815.1"/>
    <property type="molecule type" value="Transcribed_RNA"/>
</dbReference>
<evidence type="ECO:0000256" key="7">
    <source>
        <dbReference type="ARBA" id="ARBA00023136"/>
    </source>
</evidence>
<dbReference type="GO" id="GO:0055064">
    <property type="term" value="P:chloride ion homeostasis"/>
    <property type="evidence" value="ECO:0007669"/>
    <property type="project" value="TreeGrafter"/>
</dbReference>
<feature type="transmembrane region" description="Helical" evidence="8">
    <location>
        <begin position="430"/>
        <end position="449"/>
    </location>
</feature>
<keyword evidence="4" id="KW-0813">Transport</keyword>
<organism evidence="11">
    <name type="scientific">Hadrurus spadix</name>
    <dbReference type="NCBI Taxonomy" id="141984"/>
    <lineage>
        <taxon>Eukaryota</taxon>
        <taxon>Metazoa</taxon>
        <taxon>Ecdysozoa</taxon>
        <taxon>Arthropoda</taxon>
        <taxon>Chelicerata</taxon>
        <taxon>Arachnida</taxon>
        <taxon>Scorpiones</taxon>
        <taxon>Iurida</taxon>
        <taxon>Iuroidea</taxon>
        <taxon>Hadrurus</taxon>
    </lineage>
</organism>
<feature type="transmembrane region" description="Helical" evidence="8">
    <location>
        <begin position="82"/>
        <end position="104"/>
    </location>
</feature>
<dbReference type="GO" id="GO:0055075">
    <property type="term" value="P:potassium ion homeostasis"/>
    <property type="evidence" value="ECO:0007669"/>
    <property type="project" value="TreeGrafter"/>
</dbReference>
<dbReference type="Pfam" id="PF03522">
    <property type="entry name" value="SLC12"/>
    <property type="match status" value="2"/>
</dbReference>
<evidence type="ECO:0000259" key="9">
    <source>
        <dbReference type="Pfam" id="PF00324"/>
    </source>
</evidence>
<comment type="similarity">
    <text evidence="2">Belongs to the SLC12A transporter family.</text>
</comment>
<evidence type="ECO:0000256" key="8">
    <source>
        <dbReference type="SAM" id="Phobius"/>
    </source>
</evidence>
<dbReference type="InterPro" id="IPR004842">
    <property type="entry name" value="SLC12A_fam"/>
</dbReference>
<reference evidence="11" key="1">
    <citation type="submission" date="2016-11" db="EMBL/GenBank/DDBJ databases">
        <title>Venom-gland transcriptomics and venom proteomics of the black-back scorpion (Hadrurus spadix) reveal detectability challenges and an unexplored realm of animal toxin diversity.</title>
        <authorList>
            <person name="Rokyta D.R."/>
            <person name="Ward M.J."/>
        </authorList>
    </citation>
    <scope>NUCLEOTIDE SEQUENCE</scope>
    <source>
        <tissue evidence="11">Venom gland</tissue>
    </source>
</reference>
<dbReference type="GO" id="GO:0006884">
    <property type="term" value="P:cell volume homeostasis"/>
    <property type="evidence" value="ECO:0007669"/>
    <property type="project" value="TreeGrafter"/>
</dbReference>
<evidence type="ECO:0000256" key="5">
    <source>
        <dbReference type="ARBA" id="ARBA00022692"/>
    </source>
</evidence>
<evidence type="ECO:0000259" key="10">
    <source>
        <dbReference type="Pfam" id="PF03522"/>
    </source>
</evidence>
<protein>
    <recommendedName>
        <fullName evidence="3">Solute carrier family 12 member 9</fullName>
    </recommendedName>
</protein>
<feature type="transmembrane region" description="Helical" evidence="8">
    <location>
        <begin position="203"/>
        <end position="223"/>
    </location>
</feature>
<keyword evidence="6 8" id="KW-1133">Transmembrane helix</keyword>
<feature type="domain" description="SLC12A transporter C-terminal" evidence="10">
    <location>
        <begin position="581"/>
        <end position="669"/>
    </location>
</feature>
<dbReference type="PANTHER" id="PTHR11827:SF72">
    <property type="entry name" value="GH08340P"/>
    <property type="match status" value="1"/>
</dbReference>
<feature type="transmembrane region" description="Helical" evidence="8">
    <location>
        <begin position="302"/>
        <end position="324"/>
    </location>
</feature>
<dbReference type="PANTHER" id="PTHR11827">
    <property type="entry name" value="SOLUTE CARRIER FAMILY 12, CATION COTRANSPORTERS"/>
    <property type="match status" value="1"/>
</dbReference>
<feature type="transmembrane region" description="Helical" evidence="8">
    <location>
        <begin position="159"/>
        <end position="183"/>
    </location>
</feature>
<feature type="transmembrane region" description="Helical" evidence="8">
    <location>
        <begin position="488"/>
        <end position="506"/>
    </location>
</feature>
<evidence type="ECO:0000256" key="3">
    <source>
        <dbReference type="ARBA" id="ARBA00019359"/>
    </source>
</evidence>
<evidence type="ECO:0000313" key="11">
    <source>
        <dbReference type="EMBL" id="JAV47815.1"/>
    </source>
</evidence>
<dbReference type="GO" id="GO:0015379">
    <property type="term" value="F:potassium:chloride symporter activity"/>
    <property type="evidence" value="ECO:0007669"/>
    <property type="project" value="TreeGrafter"/>
</dbReference>
<dbReference type="AlphaFoldDB" id="A0A1W7R9L3"/>
<feature type="domain" description="SLC12A transporter C-terminal" evidence="10">
    <location>
        <begin position="854"/>
        <end position="907"/>
    </location>
</feature>
<dbReference type="Pfam" id="PF00324">
    <property type="entry name" value="AA_permease"/>
    <property type="match status" value="1"/>
</dbReference>
<dbReference type="Gene3D" id="1.20.1740.10">
    <property type="entry name" value="Amino acid/polyamine transporter I"/>
    <property type="match status" value="1"/>
</dbReference>
<feature type="domain" description="Amino acid permease/ SLC12A" evidence="9">
    <location>
        <begin position="87"/>
        <end position="570"/>
    </location>
</feature>
<feature type="transmembrane region" description="Helical" evidence="8">
    <location>
        <begin position="116"/>
        <end position="138"/>
    </location>
</feature>
<evidence type="ECO:0000256" key="6">
    <source>
        <dbReference type="ARBA" id="ARBA00022989"/>
    </source>
</evidence>
<sequence length="914" mass="102046">MLKKSEMAETAPQHNSIQDTNIRNTVNLNCHSSSMQSLNDRTSLLPYVSHLPSLSGSESQETERFADGGQTGSRKLGTFSGVFTPVCLSMFSAVLFLRIGFAVGHAGLLEMVLQLVLAYVILIATVLSVCAISTNGAVEGGGAYFMISRALGPEFGGSIGTLFFLANIFSSALYITGCVEGFVDDFGSSGHFKKVFPTGKWYSFLYGSILNIINFLVCLVGASMFARTSIFIFIIVIVSAMSVFGSFIGMHPLNVTLPEENKYIHNLNITTAPYTSFNWDTFQTNFYSNYSIDYTTGKQMDFSTVFAVLFSGVTGIMAGANMSGDLLRPGKSIPRGTLVAVGFTFFTYLILASLSAATCSGLLLRNNFLYMQYINVWPPFVAIGIFAATLSAALSNLIGSSRVLEALAKDELFGIILRPVAKYCYRGNPIVGVVISWFLVQLILFIGSLNKIAQITSVFFLLSYFATNLACLALDLASAPNFRPSFKYFTWHTTLFGLIGCITMMFVISPLYSAIAILLCLILVIVLHLRSPVVHWGSISQALIFHQVRKYLLLLDSRKDHVKFWRPQILLLVANPRSCVPLITFANDLKKSGLYVIGHIKIGNIGDYDTDPVAEEYPLWLSLLDKLKVKAFVEVTVANSVRDGLHHLVRLSGLGAMKPNTVLFGFHDNAYPMDFFESSASFKELHQVSLRDRIFLQLRQTETSRTLSGSEYVLTICDAIHCLEKNVCIARHFHELNKDEILKSKKVSCIDVWPINFFDPMSFMIIDNSWLFILQLACILNMVPGWKTKTTLRVFMITSPAYDVKLKVQEWTTRLQRLRINAEIKVVLWDHMSLLKVETWVTNRLFPPKHYLHNVNEMIKTHSYNTSVIFIYLPIPPKDKDKHSNYLECLDILTNNLKPTLLVHGKSPVISTTL</sequence>
<keyword evidence="7 8" id="KW-0472">Membrane</keyword>
<dbReference type="FunFam" id="1.20.1740.10:FF:000013">
    <property type="entry name" value="Solute carrier family 12 member"/>
    <property type="match status" value="1"/>
</dbReference>
<feature type="transmembrane region" description="Helical" evidence="8">
    <location>
        <begin position="336"/>
        <end position="364"/>
    </location>
</feature>
<dbReference type="InterPro" id="IPR018491">
    <property type="entry name" value="SLC12_C"/>
</dbReference>
<proteinExistence type="inferred from homology"/>
<evidence type="ECO:0000256" key="1">
    <source>
        <dbReference type="ARBA" id="ARBA00004141"/>
    </source>
</evidence>
<dbReference type="GO" id="GO:0016020">
    <property type="term" value="C:membrane"/>
    <property type="evidence" value="ECO:0007669"/>
    <property type="project" value="UniProtKB-SubCell"/>
</dbReference>
<feature type="transmembrane region" description="Helical" evidence="8">
    <location>
        <begin position="230"/>
        <end position="250"/>
    </location>
</feature>
<feature type="transmembrane region" description="Helical" evidence="8">
    <location>
        <begin position="376"/>
        <end position="399"/>
    </location>
</feature>
<evidence type="ECO:0000256" key="4">
    <source>
        <dbReference type="ARBA" id="ARBA00022448"/>
    </source>
</evidence>
<dbReference type="InterPro" id="IPR004841">
    <property type="entry name" value="AA-permease/SLC12A_dom"/>
</dbReference>
<keyword evidence="5 8" id="KW-0812">Transmembrane</keyword>
<feature type="transmembrane region" description="Helical" evidence="8">
    <location>
        <begin position="455"/>
        <end position="476"/>
    </location>
</feature>